<dbReference type="EMBL" id="SJOL01009621">
    <property type="protein sequence ID" value="TGZ56645.1"/>
    <property type="molecule type" value="Genomic_DNA"/>
</dbReference>
<reference evidence="1 2" key="1">
    <citation type="journal article" date="2019" name="BMC Genomics">
        <title>New insights from Opisthorchis felineus genome: update on genomics of the epidemiologically important liver flukes.</title>
        <authorList>
            <person name="Ershov N.I."/>
            <person name="Mordvinov V.A."/>
            <person name="Prokhortchouk E.B."/>
            <person name="Pakharukova M.Y."/>
            <person name="Gunbin K.V."/>
            <person name="Ustyantsev K."/>
            <person name="Genaev M.A."/>
            <person name="Blinov A.G."/>
            <person name="Mazur A."/>
            <person name="Boulygina E."/>
            <person name="Tsygankova S."/>
            <person name="Khrameeva E."/>
            <person name="Chekanov N."/>
            <person name="Fan G."/>
            <person name="Xiao A."/>
            <person name="Zhang H."/>
            <person name="Xu X."/>
            <person name="Yang H."/>
            <person name="Solovyev V."/>
            <person name="Lee S.M."/>
            <person name="Liu X."/>
            <person name="Afonnikov D.A."/>
            <person name="Skryabin K.G."/>
        </authorList>
    </citation>
    <scope>NUCLEOTIDE SEQUENCE [LARGE SCALE GENOMIC DNA]</scope>
    <source>
        <strain evidence="1">AK-0245</strain>
        <tissue evidence="1">Whole organism</tissue>
    </source>
</reference>
<dbReference type="STRING" id="147828.A0A4S2L1S8"/>
<name>A0A4S2L1S8_OPIFE</name>
<dbReference type="SUPFAM" id="SSF48576">
    <property type="entry name" value="Terpenoid synthases"/>
    <property type="match status" value="1"/>
</dbReference>
<dbReference type="AlphaFoldDB" id="A0A4S2L1S8"/>
<evidence type="ECO:0000313" key="1">
    <source>
        <dbReference type="EMBL" id="TGZ56645.1"/>
    </source>
</evidence>
<evidence type="ECO:0008006" key="3">
    <source>
        <dbReference type="Google" id="ProtNLM"/>
    </source>
</evidence>
<accession>A0A4S2L1S8</accession>
<evidence type="ECO:0000313" key="2">
    <source>
        <dbReference type="Proteomes" id="UP000308267"/>
    </source>
</evidence>
<dbReference type="InterPro" id="IPR002060">
    <property type="entry name" value="Squ/phyt_synthse"/>
</dbReference>
<dbReference type="Pfam" id="PF00494">
    <property type="entry name" value="SQS_PSY"/>
    <property type="match status" value="1"/>
</dbReference>
<dbReference type="Gene3D" id="1.10.600.10">
    <property type="entry name" value="Farnesyl Diphosphate Synthase"/>
    <property type="match status" value="1"/>
</dbReference>
<gene>
    <name evidence="1" type="ORF">CRM22_010120</name>
</gene>
<comment type="caution">
    <text evidence="1">The sequence shown here is derived from an EMBL/GenBank/DDBJ whole genome shotgun (WGS) entry which is preliminary data.</text>
</comment>
<dbReference type="Proteomes" id="UP000308267">
    <property type="component" value="Unassembled WGS sequence"/>
</dbReference>
<keyword evidence="2" id="KW-1185">Reference proteome</keyword>
<protein>
    <recommendedName>
        <fullName evidence="3">NADH dehydrogenase (Ubiquinone) complex I, assembly factor 6</fullName>
    </recommendedName>
</protein>
<proteinExistence type="predicted"/>
<sequence length="381" mass="43457">MLYLKQQHQASHTLSLKVRLLILCSFKDPFGGLCAPQLTINFRQITHRTPPMRILICRSTKVSPVVRFLTHSAALVRENDRENYFCTLLLPTSRQKFVMALRAFNIELAQIRDRINNADQAKFRFQFWRDAVNSLFEPNLGHRGTPIERELGESTVGLKLSKYHFTQLIDARQRHFNECGFDSLRAAQTYAEETNAPIHYLICEAYGLRSLAVDHALNHLGRAQGLVTLIRGAVPLAHRRRVILLPLDLLNQHHLSQELALRLLRSSPSESTIEVDRNLCDLFFNLATVAREQAITASRLASEHLSDVRVKPSGDKAGTNQLTQSLLPRLMLPLVPLTHFLCQFERKAHFDPRRLSLHPNGLLPLQLSWTAWRGRVPSVVN</sequence>
<dbReference type="OrthoDB" id="270318at2759"/>
<organism evidence="1 2">
    <name type="scientific">Opisthorchis felineus</name>
    <dbReference type="NCBI Taxonomy" id="147828"/>
    <lineage>
        <taxon>Eukaryota</taxon>
        <taxon>Metazoa</taxon>
        <taxon>Spiralia</taxon>
        <taxon>Lophotrochozoa</taxon>
        <taxon>Platyhelminthes</taxon>
        <taxon>Trematoda</taxon>
        <taxon>Digenea</taxon>
        <taxon>Opisthorchiida</taxon>
        <taxon>Opisthorchiata</taxon>
        <taxon>Opisthorchiidae</taxon>
        <taxon>Opisthorchis</taxon>
    </lineage>
</organism>
<dbReference type="InterPro" id="IPR008949">
    <property type="entry name" value="Isoprenoid_synthase_dom_sf"/>
</dbReference>